<feature type="chain" id="PRO_5028944314" evidence="2">
    <location>
        <begin position="22"/>
        <end position="383"/>
    </location>
</feature>
<evidence type="ECO:0000256" key="1">
    <source>
        <dbReference type="SAM" id="MobiDB-lite"/>
    </source>
</evidence>
<feature type="region of interest" description="Disordered" evidence="1">
    <location>
        <begin position="32"/>
        <end position="76"/>
    </location>
</feature>
<dbReference type="RefSeq" id="XP_026740757.1">
    <property type="nucleotide sequence ID" value="XM_026884956.1"/>
</dbReference>
<gene>
    <name evidence="4" type="primary">LOC113503137</name>
</gene>
<reference evidence="4" key="1">
    <citation type="submission" date="2025-08" db="UniProtKB">
        <authorList>
            <consortium name="RefSeq"/>
        </authorList>
    </citation>
    <scope>IDENTIFICATION</scope>
</reference>
<dbReference type="Proteomes" id="UP000322000">
    <property type="component" value="Chromosome 18"/>
</dbReference>
<feature type="region of interest" description="Disordered" evidence="1">
    <location>
        <begin position="168"/>
        <end position="245"/>
    </location>
</feature>
<dbReference type="KEGG" id="tnl:113503137"/>
<protein>
    <submittedName>
        <fullName evidence="4">Uncharacterized protein LOC113503137</fullName>
    </submittedName>
</protein>
<dbReference type="GeneID" id="113503137"/>
<evidence type="ECO:0000256" key="2">
    <source>
        <dbReference type="SAM" id="SignalP"/>
    </source>
</evidence>
<evidence type="ECO:0000313" key="4">
    <source>
        <dbReference type="RefSeq" id="XP_026740757.1"/>
    </source>
</evidence>
<name>A0A7E5WK90_TRINI</name>
<feature type="compositionally biased region" description="Basic and acidic residues" evidence="1">
    <location>
        <begin position="32"/>
        <end position="53"/>
    </location>
</feature>
<evidence type="ECO:0000313" key="3">
    <source>
        <dbReference type="Proteomes" id="UP000322000"/>
    </source>
</evidence>
<dbReference type="AlphaFoldDB" id="A0A7E5WK90"/>
<proteinExistence type="predicted"/>
<keyword evidence="3" id="KW-1185">Reference proteome</keyword>
<accession>A0A7E5WK90</accession>
<keyword evidence="2" id="KW-0732">Signal</keyword>
<feature type="compositionally biased region" description="Acidic residues" evidence="1">
    <location>
        <begin position="181"/>
        <end position="201"/>
    </location>
</feature>
<feature type="compositionally biased region" description="Acidic residues" evidence="1">
    <location>
        <begin position="222"/>
        <end position="233"/>
    </location>
</feature>
<feature type="signal peptide" evidence="2">
    <location>
        <begin position="1"/>
        <end position="21"/>
    </location>
</feature>
<organism evidence="3 4">
    <name type="scientific">Trichoplusia ni</name>
    <name type="common">Cabbage looper</name>
    <dbReference type="NCBI Taxonomy" id="7111"/>
    <lineage>
        <taxon>Eukaryota</taxon>
        <taxon>Metazoa</taxon>
        <taxon>Ecdysozoa</taxon>
        <taxon>Arthropoda</taxon>
        <taxon>Hexapoda</taxon>
        <taxon>Insecta</taxon>
        <taxon>Pterygota</taxon>
        <taxon>Neoptera</taxon>
        <taxon>Endopterygota</taxon>
        <taxon>Lepidoptera</taxon>
        <taxon>Glossata</taxon>
        <taxon>Ditrysia</taxon>
        <taxon>Noctuoidea</taxon>
        <taxon>Noctuidae</taxon>
        <taxon>Plusiinae</taxon>
        <taxon>Trichoplusia</taxon>
    </lineage>
</organism>
<sequence length="383" mass="40044">MTGRRGLAVFLVLCLVMNAACVPASYLRPRRGLSDNKVDSKESKDDKGTSVDKDSDDDDFEAEFNKSPPPPAGGGGSNIFSLLNLASALFPASSSSGGLSGGTSSSFENYKTDYKHNLPSHLQFQVKNNNLIVKKLIQDLVRLNRVQVKLIQDRKDIADNEIDIDYTVDLKPPPFQKQEIDETDSESDESSESDEDNGAEESVERESTENGGSKQDSASNSDDNDSDYDEPPEGDGQGGGILGLLAGLSGDGESDLGTLLATVGGIVANLSGDGVDINALIATGLGLFVGLLSEGAENPGEIIASYLLTSLDTLTGGGAKNNGEFFGKFLSKLVKGTSAGGDPDASSSEEANGMKMTDSAGFFASLLMGLLGDMSKSSSGGWH</sequence>
<dbReference type="InParanoid" id="A0A7E5WK90"/>
<dbReference type="OrthoDB" id="7488383at2759"/>